<reference evidence="7 8" key="1">
    <citation type="submission" date="2018-07" db="EMBL/GenBank/DDBJ databases">
        <title>Genomic Encyclopedia of Type Strains, Phase IV (KMG-IV): sequencing the most valuable type-strain genomes for metagenomic binning, comparative biology and taxonomic classification.</title>
        <authorList>
            <person name="Goeker M."/>
        </authorList>
    </citation>
    <scope>NUCLEOTIDE SEQUENCE [LARGE SCALE GENOMIC DNA]</scope>
    <source>
        <strain evidence="7 8">DSM 103736</strain>
    </source>
</reference>
<dbReference type="RefSeq" id="WP_115457851.1">
    <property type="nucleotide sequence ID" value="NZ_QRAP01000003.1"/>
</dbReference>
<evidence type="ECO:0000313" key="7">
    <source>
        <dbReference type="EMBL" id="RDK92648.1"/>
    </source>
</evidence>
<keyword evidence="3 7" id="KW-0238">DNA-binding</keyword>
<evidence type="ECO:0000256" key="5">
    <source>
        <dbReference type="SAM" id="Coils"/>
    </source>
</evidence>
<dbReference type="Gene3D" id="3.40.190.10">
    <property type="entry name" value="Periplasmic binding protein-like II"/>
    <property type="match status" value="2"/>
</dbReference>
<dbReference type="Pfam" id="PF00126">
    <property type="entry name" value="HTH_1"/>
    <property type="match status" value="1"/>
</dbReference>
<keyword evidence="2" id="KW-0805">Transcription regulation</keyword>
<feature type="coiled-coil region" evidence="5">
    <location>
        <begin position="65"/>
        <end position="92"/>
    </location>
</feature>
<comment type="similarity">
    <text evidence="1">Belongs to the LysR transcriptional regulatory family.</text>
</comment>
<evidence type="ECO:0000256" key="2">
    <source>
        <dbReference type="ARBA" id="ARBA00023015"/>
    </source>
</evidence>
<evidence type="ECO:0000313" key="8">
    <source>
        <dbReference type="Proteomes" id="UP000254848"/>
    </source>
</evidence>
<feature type="domain" description="HTH lysR-type" evidence="6">
    <location>
        <begin position="1"/>
        <end position="58"/>
    </location>
</feature>
<dbReference type="PANTHER" id="PTHR30346:SF30">
    <property type="entry name" value="SMALL NEUTRAL PROTEASE REGULATORY PROTEIN"/>
    <property type="match status" value="1"/>
</dbReference>
<dbReference type="GO" id="GO:0003677">
    <property type="term" value="F:DNA binding"/>
    <property type="evidence" value="ECO:0007669"/>
    <property type="project" value="UniProtKB-KW"/>
</dbReference>
<comment type="caution">
    <text evidence="7">The sequence shown here is derived from an EMBL/GenBank/DDBJ whole genome shotgun (WGS) entry which is preliminary data.</text>
</comment>
<dbReference type="PANTHER" id="PTHR30346">
    <property type="entry name" value="TRANSCRIPTIONAL DUAL REGULATOR HCAR-RELATED"/>
    <property type="match status" value="1"/>
</dbReference>
<dbReference type="Pfam" id="PF03466">
    <property type="entry name" value="LysR_substrate"/>
    <property type="match status" value="1"/>
</dbReference>
<name>A0A370QTS2_9GAMM</name>
<protein>
    <submittedName>
        <fullName evidence="7">DNA-binding transcriptional LysR family regulator</fullName>
    </submittedName>
</protein>
<dbReference type="GO" id="GO:0032993">
    <property type="term" value="C:protein-DNA complex"/>
    <property type="evidence" value="ECO:0007669"/>
    <property type="project" value="TreeGrafter"/>
</dbReference>
<dbReference type="AlphaFoldDB" id="A0A370QTS2"/>
<dbReference type="GO" id="GO:0003700">
    <property type="term" value="F:DNA-binding transcription factor activity"/>
    <property type="evidence" value="ECO:0007669"/>
    <property type="project" value="InterPro"/>
</dbReference>
<gene>
    <name evidence="7" type="ORF">C8D90_10338</name>
</gene>
<dbReference type="Gene3D" id="1.10.10.10">
    <property type="entry name" value="Winged helix-like DNA-binding domain superfamily/Winged helix DNA-binding domain"/>
    <property type="match status" value="1"/>
</dbReference>
<dbReference type="FunFam" id="1.10.10.10:FF:000001">
    <property type="entry name" value="LysR family transcriptional regulator"/>
    <property type="match status" value="1"/>
</dbReference>
<evidence type="ECO:0000256" key="3">
    <source>
        <dbReference type="ARBA" id="ARBA00023125"/>
    </source>
</evidence>
<sequence length="294" mass="32180">MDFRHLRYFVTLAEQLHMGRAAETLGIAQPALSQQIRALEERLGVMLFLRAHRRLTLTQAGDAFLHKARLALQAAEDAVQEARRTARGEQGAIAIGHVSSAMFDPTLPALLHTFHQRYPDVNLSLQPASVNDLLNGLKNQSLDLAIIRAPHGPLPQELESRLFLREALTLAINEQHPLAGKTPVALTALAQERWLVMTDPEGIGLEHVVRELCRKSGFSPQTGQRVKDVATLVSLVAANLGVGLVPNSATVINLPGVRFLAVESNPESELSVVYRRFEKSAAVKKLLAMTPEAT</sequence>
<dbReference type="CDD" id="cd08414">
    <property type="entry name" value="PBP2_LTTR_aromatics_like"/>
    <property type="match status" value="1"/>
</dbReference>
<dbReference type="Proteomes" id="UP000254848">
    <property type="component" value="Unassembled WGS sequence"/>
</dbReference>
<dbReference type="PROSITE" id="PS50931">
    <property type="entry name" value="HTH_LYSR"/>
    <property type="match status" value="1"/>
</dbReference>
<dbReference type="InterPro" id="IPR036388">
    <property type="entry name" value="WH-like_DNA-bd_sf"/>
</dbReference>
<keyword evidence="4" id="KW-0804">Transcription</keyword>
<evidence type="ECO:0000256" key="4">
    <source>
        <dbReference type="ARBA" id="ARBA00023163"/>
    </source>
</evidence>
<organism evidence="7 8">
    <name type="scientific">Enterobacillus tribolii</name>
    <dbReference type="NCBI Taxonomy" id="1487935"/>
    <lineage>
        <taxon>Bacteria</taxon>
        <taxon>Pseudomonadati</taxon>
        <taxon>Pseudomonadota</taxon>
        <taxon>Gammaproteobacteria</taxon>
        <taxon>Enterobacterales</taxon>
        <taxon>Hafniaceae</taxon>
        <taxon>Enterobacillus</taxon>
    </lineage>
</organism>
<dbReference type="InterPro" id="IPR036390">
    <property type="entry name" value="WH_DNA-bd_sf"/>
</dbReference>
<accession>A0A370QTS2</accession>
<dbReference type="SUPFAM" id="SSF46785">
    <property type="entry name" value="Winged helix' DNA-binding domain"/>
    <property type="match status" value="1"/>
</dbReference>
<keyword evidence="8" id="KW-1185">Reference proteome</keyword>
<dbReference type="EMBL" id="QRAP01000003">
    <property type="protein sequence ID" value="RDK92648.1"/>
    <property type="molecule type" value="Genomic_DNA"/>
</dbReference>
<evidence type="ECO:0000259" key="6">
    <source>
        <dbReference type="PROSITE" id="PS50931"/>
    </source>
</evidence>
<dbReference type="PRINTS" id="PR00039">
    <property type="entry name" value="HTHLYSR"/>
</dbReference>
<dbReference type="InterPro" id="IPR005119">
    <property type="entry name" value="LysR_subst-bd"/>
</dbReference>
<dbReference type="OrthoDB" id="6804990at2"/>
<keyword evidence="5" id="KW-0175">Coiled coil</keyword>
<dbReference type="InterPro" id="IPR000847">
    <property type="entry name" value="LysR_HTH_N"/>
</dbReference>
<dbReference type="SUPFAM" id="SSF53850">
    <property type="entry name" value="Periplasmic binding protein-like II"/>
    <property type="match status" value="1"/>
</dbReference>
<proteinExistence type="inferred from homology"/>
<evidence type="ECO:0000256" key="1">
    <source>
        <dbReference type="ARBA" id="ARBA00009437"/>
    </source>
</evidence>